<feature type="compositionally biased region" description="Basic and acidic residues" evidence="1">
    <location>
        <begin position="20"/>
        <end position="47"/>
    </location>
</feature>
<feature type="region of interest" description="Disordered" evidence="1">
    <location>
        <begin position="1"/>
        <end position="61"/>
    </location>
</feature>
<name>A0ABX0JC40_9BACL</name>
<proteinExistence type="predicted"/>
<evidence type="ECO:0000313" key="3">
    <source>
        <dbReference type="Proteomes" id="UP001165962"/>
    </source>
</evidence>
<organism evidence="2 3">
    <name type="scientific">Paenibacillus agricola</name>
    <dbReference type="NCBI Taxonomy" id="2716264"/>
    <lineage>
        <taxon>Bacteria</taxon>
        <taxon>Bacillati</taxon>
        <taxon>Bacillota</taxon>
        <taxon>Bacilli</taxon>
        <taxon>Bacillales</taxon>
        <taxon>Paenibacillaceae</taxon>
        <taxon>Paenibacillus</taxon>
    </lineage>
</organism>
<feature type="compositionally biased region" description="Basic residues" evidence="1">
    <location>
        <begin position="48"/>
        <end position="58"/>
    </location>
</feature>
<keyword evidence="3" id="KW-1185">Reference proteome</keyword>
<dbReference type="RefSeq" id="WP_166153823.1">
    <property type="nucleotide sequence ID" value="NZ_JAAOIW010000012.1"/>
</dbReference>
<evidence type="ECO:0000313" key="2">
    <source>
        <dbReference type="EMBL" id="NHN33518.1"/>
    </source>
</evidence>
<gene>
    <name evidence="2" type="ORF">G9U52_27255</name>
</gene>
<comment type="caution">
    <text evidence="2">The sequence shown here is derived from an EMBL/GenBank/DDBJ whole genome shotgun (WGS) entry which is preliminary data.</text>
</comment>
<accession>A0ABX0JC40</accession>
<evidence type="ECO:0000256" key="1">
    <source>
        <dbReference type="SAM" id="MobiDB-lite"/>
    </source>
</evidence>
<dbReference type="Proteomes" id="UP001165962">
    <property type="component" value="Unassembled WGS sequence"/>
</dbReference>
<reference evidence="2" key="1">
    <citation type="submission" date="2020-03" db="EMBL/GenBank/DDBJ databases">
        <title>Draft sequencing of Paenibacilllus sp. S3N08.</title>
        <authorList>
            <person name="Kim D.-U."/>
        </authorList>
    </citation>
    <scope>NUCLEOTIDE SEQUENCE</scope>
    <source>
        <strain evidence="2">S3N08</strain>
    </source>
</reference>
<sequence length="127" mass="14660">MAKRKTKDQITQEQAALVKKRFEDKQRQNARAEEADRSRKRKLEQSKHRERLRVQRSRPRMELPSQYAGEMIYVHKKIYDGFMKKKGITITSCKAVGGSGGKLVIEYDVFRGGHGTLELQDLGPMPV</sequence>
<dbReference type="EMBL" id="JAAOIW010000012">
    <property type="protein sequence ID" value="NHN33518.1"/>
    <property type="molecule type" value="Genomic_DNA"/>
</dbReference>
<protein>
    <submittedName>
        <fullName evidence="2">Uncharacterized protein</fullName>
    </submittedName>
</protein>